<sequence>MDRDSVLLAIQNGDMDLYYRHEKFRNDREIVLAAVSKYGGALLGASNQLQNDREIVLAAVARQGEILCDISNEFCNDREIVLTALVQDGSALKWASSELQNDKEFLMLAMEQNKDVVYHIPDELKCDPEIIQYQHELEIYPSIYEREHVFEELELEKIDATIKNDFLVKVLAVLKNHHDTSIGRIYIDKQKIIIDTNNTAERLINNFKALYPTLVTDLSKQYNYSFIDIEELIEINTL</sequence>
<dbReference type="RefSeq" id="WP_013461278.1">
    <property type="nucleotide sequence ID" value="NC_014762.1"/>
</dbReference>
<evidence type="ECO:0000313" key="3">
    <source>
        <dbReference type="Proteomes" id="UP000008721"/>
    </source>
</evidence>
<dbReference type="AlphaFoldDB" id="E4TYD6"/>
<dbReference type="HOGENOM" id="CLU_1165329_0_0_7"/>
<name>E4TYD6_SULKY</name>
<gene>
    <name evidence="2" type="ordered locus">Sulku_2421</name>
</gene>
<proteinExistence type="predicted"/>
<dbReference type="EMBL" id="CP002355">
    <property type="protein sequence ID" value="ADR35081.1"/>
    <property type="molecule type" value="Genomic_DNA"/>
</dbReference>
<feature type="domain" description="DUF4116" evidence="1">
    <location>
        <begin position="27"/>
        <end position="74"/>
    </location>
</feature>
<dbReference type="KEGG" id="sku:Sulku_2421"/>
<feature type="domain" description="DUF4116" evidence="1">
    <location>
        <begin position="77"/>
        <end position="125"/>
    </location>
</feature>
<evidence type="ECO:0000313" key="2">
    <source>
        <dbReference type="EMBL" id="ADR35081.1"/>
    </source>
</evidence>
<dbReference type="InterPro" id="IPR025197">
    <property type="entry name" value="DUF4116"/>
</dbReference>
<dbReference type="Pfam" id="PF13475">
    <property type="entry name" value="DUF4116"/>
    <property type="match status" value="2"/>
</dbReference>
<organism evidence="2 3">
    <name type="scientific">Sulfuricurvum kujiense (strain ATCC BAA-921 / DSM 16994 / JCM 11577 / YK-1)</name>
    <dbReference type="NCBI Taxonomy" id="709032"/>
    <lineage>
        <taxon>Bacteria</taxon>
        <taxon>Pseudomonadati</taxon>
        <taxon>Campylobacterota</taxon>
        <taxon>Epsilonproteobacteria</taxon>
        <taxon>Campylobacterales</taxon>
        <taxon>Sulfurimonadaceae</taxon>
        <taxon>Sulfuricurvum</taxon>
    </lineage>
</organism>
<dbReference type="OrthoDB" id="3590125at2"/>
<accession>E4TYD6</accession>
<dbReference type="STRING" id="709032.Sulku_2421"/>
<evidence type="ECO:0000259" key="1">
    <source>
        <dbReference type="Pfam" id="PF13475"/>
    </source>
</evidence>
<reference evidence="2 3" key="1">
    <citation type="journal article" date="2012" name="Stand. Genomic Sci.">
        <title>Complete genome sequence of the sulfur compounds oxidizing chemolithoautotroph Sulfuricurvum kujiense type strain (YK-1(T)).</title>
        <authorList>
            <person name="Han C."/>
            <person name="Kotsyurbenko O."/>
            <person name="Chertkov O."/>
            <person name="Held B."/>
            <person name="Lapidus A."/>
            <person name="Nolan M."/>
            <person name="Lucas S."/>
            <person name="Hammon N."/>
            <person name="Deshpande S."/>
            <person name="Cheng J.F."/>
            <person name="Tapia R."/>
            <person name="Goodwin L.A."/>
            <person name="Pitluck S."/>
            <person name="Liolios K."/>
            <person name="Pagani I."/>
            <person name="Ivanova N."/>
            <person name="Mavromatis K."/>
            <person name="Mikhailova N."/>
            <person name="Pati A."/>
            <person name="Chen A."/>
            <person name="Palaniappan K."/>
            <person name="Land M."/>
            <person name="Hauser L."/>
            <person name="Chang Y.J."/>
            <person name="Jeffries C.D."/>
            <person name="Brambilla E.M."/>
            <person name="Rohde M."/>
            <person name="Spring S."/>
            <person name="Sikorski J."/>
            <person name="Goker M."/>
            <person name="Woyke T."/>
            <person name="Bristow J."/>
            <person name="Eisen J.A."/>
            <person name="Markowitz V."/>
            <person name="Hugenholtz P."/>
            <person name="Kyrpides N.C."/>
            <person name="Klenk H.P."/>
            <person name="Detter J.C."/>
        </authorList>
    </citation>
    <scope>NUCLEOTIDE SEQUENCE [LARGE SCALE GENOMIC DNA]</scope>
    <source>
        <strain evidence="3">ATCC BAA-921 / DSM 16994 / JCM 11577 / YK-1</strain>
    </source>
</reference>
<dbReference type="eggNOG" id="ENOG5032V37">
    <property type="taxonomic scope" value="Bacteria"/>
</dbReference>
<protein>
    <recommendedName>
        <fullName evidence="1">DUF4116 domain-containing protein</fullName>
    </recommendedName>
</protein>
<dbReference type="Proteomes" id="UP000008721">
    <property type="component" value="Chromosome"/>
</dbReference>
<keyword evidence="3" id="KW-1185">Reference proteome</keyword>